<dbReference type="Gene3D" id="3.30.9.10">
    <property type="entry name" value="D-Amino Acid Oxidase, subunit A, domain 2"/>
    <property type="match status" value="1"/>
</dbReference>
<sequence length="77" mass="8501">MFGSSAARHASANPSIKVCLVGPSEPTDEELSQREIFGSHYDEGRITRVLDNSPACQILSKHAIRRYKELEKLSGIT</sequence>
<comment type="caution">
    <text evidence="1">The sequence shown here is derived from an EMBL/GenBank/DDBJ whole genome shotgun (WGS) entry which is preliminary data.</text>
</comment>
<dbReference type="Proteomes" id="UP001054837">
    <property type="component" value="Unassembled WGS sequence"/>
</dbReference>
<organism evidence="1 2">
    <name type="scientific">Caerostris darwini</name>
    <dbReference type="NCBI Taxonomy" id="1538125"/>
    <lineage>
        <taxon>Eukaryota</taxon>
        <taxon>Metazoa</taxon>
        <taxon>Ecdysozoa</taxon>
        <taxon>Arthropoda</taxon>
        <taxon>Chelicerata</taxon>
        <taxon>Arachnida</taxon>
        <taxon>Araneae</taxon>
        <taxon>Araneomorphae</taxon>
        <taxon>Entelegynae</taxon>
        <taxon>Araneoidea</taxon>
        <taxon>Araneidae</taxon>
        <taxon>Caerostris</taxon>
    </lineage>
</organism>
<accession>A0AAV4UFW3</accession>
<proteinExistence type="predicted"/>
<dbReference type="InterPro" id="IPR036188">
    <property type="entry name" value="FAD/NAD-bd_sf"/>
</dbReference>
<evidence type="ECO:0000313" key="2">
    <source>
        <dbReference type="Proteomes" id="UP001054837"/>
    </source>
</evidence>
<name>A0AAV4UFW3_9ARAC</name>
<keyword evidence="2" id="KW-1185">Reference proteome</keyword>
<dbReference type="EMBL" id="BPLQ01011219">
    <property type="protein sequence ID" value="GIY56711.1"/>
    <property type="molecule type" value="Genomic_DNA"/>
</dbReference>
<protein>
    <submittedName>
        <fullName evidence="1">DAO domain-containing protein</fullName>
    </submittedName>
</protein>
<evidence type="ECO:0000313" key="1">
    <source>
        <dbReference type="EMBL" id="GIY56711.1"/>
    </source>
</evidence>
<gene>
    <name evidence="1" type="primary">AVEN_58855_1</name>
    <name evidence="1" type="ORF">CDAR_184321</name>
</gene>
<dbReference type="AlphaFoldDB" id="A0AAV4UFW3"/>
<reference evidence="1 2" key="1">
    <citation type="submission" date="2021-06" db="EMBL/GenBank/DDBJ databases">
        <title>Caerostris darwini draft genome.</title>
        <authorList>
            <person name="Kono N."/>
            <person name="Arakawa K."/>
        </authorList>
    </citation>
    <scope>NUCLEOTIDE SEQUENCE [LARGE SCALE GENOMIC DNA]</scope>
</reference>
<dbReference type="Gene3D" id="3.50.50.60">
    <property type="entry name" value="FAD/NAD(P)-binding domain"/>
    <property type="match status" value="1"/>
</dbReference>